<dbReference type="Proteomes" id="UP000250235">
    <property type="component" value="Unassembled WGS sequence"/>
</dbReference>
<feature type="region of interest" description="Disordered" evidence="1">
    <location>
        <begin position="276"/>
        <end position="303"/>
    </location>
</feature>
<evidence type="ECO:0000313" key="2">
    <source>
        <dbReference type="EMBL" id="KZV33895.1"/>
    </source>
</evidence>
<dbReference type="EMBL" id="KV005653">
    <property type="protein sequence ID" value="KZV33895.1"/>
    <property type="molecule type" value="Genomic_DNA"/>
</dbReference>
<organism evidence="2 3">
    <name type="scientific">Dorcoceras hygrometricum</name>
    <dbReference type="NCBI Taxonomy" id="472368"/>
    <lineage>
        <taxon>Eukaryota</taxon>
        <taxon>Viridiplantae</taxon>
        <taxon>Streptophyta</taxon>
        <taxon>Embryophyta</taxon>
        <taxon>Tracheophyta</taxon>
        <taxon>Spermatophyta</taxon>
        <taxon>Magnoliopsida</taxon>
        <taxon>eudicotyledons</taxon>
        <taxon>Gunneridae</taxon>
        <taxon>Pentapetalae</taxon>
        <taxon>asterids</taxon>
        <taxon>lamiids</taxon>
        <taxon>Lamiales</taxon>
        <taxon>Gesneriaceae</taxon>
        <taxon>Didymocarpoideae</taxon>
        <taxon>Trichosporeae</taxon>
        <taxon>Loxocarpinae</taxon>
        <taxon>Dorcoceras</taxon>
    </lineage>
</organism>
<reference evidence="2 3" key="1">
    <citation type="journal article" date="2015" name="Proc. Natl. Acad. Sci. U.S.A.">
        <title>The resurrection genome of Boea hygrometrica: A blueprint for survival of dehydration.</title>
        <authorList>
            <person name="Xiao L."/>
            <person name="Yang G."/>
            <person name="Zhang L."/>
            <person name="Yang X."/>
            <person name="Zhao S."/>
            <person name="Ji Z."/>
            <person name="Zhou Q."/>
            <person name="Hu M."/>
            <person name="Wang Y."/>
            <person name="Chen M."/>
            <person name="Xu Y."/>
            <person name="Jin H."/>
            <person name="Xiao X."/>
            <person name="Hu G."/>
            <person name="Bao F."/>
            <person name="Hu Y."/>
            <person name="Wan P."/>
            <person name="Li L."/>
            <person name="Deng X."/>
            <person name="Kuang T."/>
            <person name="Xiang C."/>
            <person name="Zhu J.K."/>
            <person name="Oliver M.J."/>
            <person name="He Y."/>
        </authorList>
    </citation>
    <scope>NUCLEOTIDE SEQUENCE [LARGE SCALE GENOMIC DNA]</scope>
    <source>
        <strain evidence="3">cv. XS01</strain>
    </source>
</reference>
<name>A0A2Z7BIH0_9LAMI</name>
<sequence>MVGRRLRWRAATAAWEGEERKEELYAEEHLVQELIIILKINSQNHLHTLLLLLYPFLMLLLSSPSDITSPFNVSNYFGEMGAEGGEERINSDNDCYASSCSIILDEAISEERSALSLSLRRNKSKCCIHCLLARSSCDVCRFEGIGFSVDNFGYSNMRKNRPDVNFWSLSGGLEKAPGSEQFHEEIGTSTVGGFGLLIRSTTGIPIPSSVCTRKLDEDFTDGISSSERSGGGRRLRWRAATAAWEGEERKEELYAEEHLAPGDNWFQSKGRNKISDGGRRAAASVAGGDGGVGRRGEEGRIIC</sequence>
<keyword evidence="3" id="KW-1185">Reference proteome</keyword>
<proteinExistence type="predicted"/>
<dbReference type="AlphaFoldDB" id="A0A2Z7BIH0"/>
<gene>
    <name evidence="2" type="ORF">F511_28054</name>
</gene>
<protein>
    <submittedName>
        <fullName evidence="2">Uncharacterized protein</fullName>
    </submittedName>
</protein>
<feature type="compositionally biased region" description="Basic and acidic residues" evidence="1">
    <location>
        <begin position="292"/>
        <end position="303"/>
    </location>
</feature>
<evidence type="ECO:0000313" key="3">
    <source>
        <dbReference type="Proteomes" id="UP000250235"/>
    </source>
</evidence>
<accession>A0A2Z7BIH0</accession>
<evidence type="ECO:0000256" key="1">
    <source>
        <dbReference type="SAM" id="MobiDB-lite"/>
    </source>
</evidence>